<gene>
    <name evidence="1" type="ORF">OC698_01620</name>
</gene>
<protein>
    <recommendedName>
        <fullName evidence="3">Reverse transcriptase domain-containing protein</fullName>
    </recommendedName>
</protein>
<accession>A0ABT9D129</accession>
<keyword evidence="2" id="KW-1185">Reference proteome</keyword>
<dbReference type="Proteomes" id="UP001170666">
    <property type="component" value="Unassembled WGS sequence"/>
</dbReference>
<organism evidence="1 2">
    <name type="scientific">Candidatus Phytoplasma gossypii</name>
    <dbReference type="NCBI Taxonomy" id="2982629"/>
    <lineage>
        <taxon>Bacteria</taxon>
        <taxon>Bacillati</taxon>
        <taxon>Mycoplasmatota</taxon>
        <taxon>Mollicutes</taxon>
        <taxon>Acholeplasmatales</taxon>
        <taxon>Acholeplasmataceae</taxon>
        <taxon>Candidatus Phytoplasma</taxon>
        <taxon>16SrII (Peanut WB group)</taxon>
    </lineage>
</organism>
<sequence length="67" mass="7969">MKIFFQNGAWRTEKSCHDAVKRVKQRLGIDYIVKIDLKGYFDTINHEILMRTLNQFIPKNKNLLTIC</sequence>
<evidence type="ECO:0000313" key="2">
    <source>
        <dbReference type="Proteomes" id="UP001170666"/>
    </source>
</evidence>
<dbReference type="InterPro" id="IPR043502">
    <property type="entry name" value="DNA/RNA_pol_sf"/>
</dbReference>
<name>A0ABT9D129_9MOLU</name>
<dbReference type="EMBL" id="JAOSIT010000014">
    <property type="protein sequence ID" value="MDO8057391.1"/>
    <property type="molecule type" value="Genomic_DNA"/>
</dbReference>
<evidence type="ECO:0000313" key="1">
    <source>
        <dbReference type="EMBL" id="MDO8057391.1"/>
    </source>
</evidence>
<evidence type="ECO:0008006" key="3">
    <source>
        <dbReference type="Google" id="ProtNLM"/>
    </source>
</evidence>
<proteinExistence type="predicted"/>
<dbReference type="SUPFAM" id="SSF56672">
    <property type="entry name" value="DNA/RNA polymerases"/>
    <property type="match status" value="1"/>
</dbReference>
<comment type="caution">
    <text evidence="1">The sequence shown here is derived from an EMBL/GenBank/DDBJ whole genome shotgun (WGS) entry which is preliminary data.</text>
</comment>
<reference evidence="1 2" key="1">
    <citation type="journal article" date="2023" name="Int. J. Syst. Evol. Microbiol.">
        <title>The observation of taxonomic boundaries for the 16SrII and 16SrXXV phytoplasmas using genome-based delimitation.</title>
        <authorList>
            <person name="Rodrigues Jardim B."/>
            <person name="Tran-Nguyen L.T.T."/>
            <person name="Gambley C."/>
            <person name="Al-Sadi A.M."/>
            <person name="Al-Subhi A.M."/>
            <person name="Foissac X."/>
            <person name="Salar P."/>
            <person name="Cai H."/>
            <person name="Yang J.Y."/>
            <person name="Davis R."/>
            <person name="Jones L."/>
            <person name="Rodoni B."/>
            <person name="Constable F.E."/>
        </authorList>
    </citation>
    <scope>NUCLEOTIDE SEQUENCE [LARGE SCALE GENOMIC DNA]</scope>
    <source>
        <strain evidence="1">BAWM-BFA-CoWB</strain>
    </source>
</reference>